<dbReference type="InterPro" id="IPR024981">
    <property type="entry name" value="DUF3887"/>
</dbReference>
<accession>A0A3B0V6J7</accession>
<sequence length="474" mass="52532">MKHIILIILTLIASVTFGQTEKPTNKTVTENFVKNYNADNYKVVFSMFAKVMQQALPIDKTTEFLTGLKLQAGNITNQQFIKYENGTYASYKATFERATFILNISIDENSKINGLFVKPFIEEGSLENLINNLSIADAVITQQQSDIIFKNSKIFPNQTQIAIAVINNGDVSYYGIKRNNDMISTFDNHQSIFEIGSITKVFTATLLAGFVIDKKVKLDDNINDYLSLSLNNNPTISFKQLANHTSGLPPLPLNLNLSLVNPANPYKEYKKRDLESYLTELLEVPQKSIGKYQYSNLGLGILGYTLSKIANTSYDSLLQTKIFSKYNMLSSTTNINNINGVLVKGLDVAGNEVSNWDLAVLAGAGGIISSVEDLAKFVVAQFDNSNKELELSRQKTFVKNNNMDVGLGWHIIKAKSGNSWYWHSGGTGGYSSSMSIDIKNKNGIIILSNVSAFNPGMGNIDKLCFELMATLEKE</sequence>
<feature type="domain" description="DUF3887" evidence="2">
    <location>
        <begin position="30"/>
        <end position="115"/>
    </location>
</feature>
<organism evidence="3">
    <name type="scientific">hydrothermal vent metagenome</name>
    <dbReference type="NCBI Taxonomy" id="652676"/>
    <lineage>
        <taxon>unclassified sequences</taxon>
        <taxon>metagenomes</taxon>
        <taxon>ecological metagenomes</taxon>
    </lineage>
</organism>
<gene>
    <name evidence="3" type="ORF">MNBD_GAMMA01-1926</name>
</gene>
<dbReference type="InterPro" id="IPR050491">
    <property type="entry name" value="AmpC-like"/>
</dbReference>
<reference evidence="3" key="1">
    <citation type="submission" date="2018-06" db="EMBL/GenBank/DDBJ databases">
        <authorList>
            <person name="Zhirakovskaya E."/>
        </authorList>
    </citation>
    <scope>NUCLEOTIDE SEQUENCE</scope>
</reference>
<feature type="domain" description="Beta-lactamase-related" evidence="1">
    <location>
        <begin position="161"/>
        <end position="454"/>
    </location>
</feature>
<dbReference type="AlphaFoldDB" id="A0A3B0V6J7"/>
<dbReference type="Pfam" id="PF13026">
    <property type="entry name" value="DUF3887"/>
    <property type="match status" value="1"/>
</dbReference>
<name>A0A3B0V6J7_9ZZZZ</name>
<dbReference type="Gene3D" id="3.40.710.10">
    <property type="entry name" value="DD-peptidase/beta-lactamase superfamily"/>
    <property type="match status" value="1"/>
</dbReference>
<dbReference type="Gene3D" id="3.10.450.590">
    <property type="match status" value="1"/>
</dbReference>
<dbReference type="PANTHER" id="PTHR46825:SF8">
    <property type="entry name" value="BETA-LACTAMASE-RELATED"/>
    <property type="match status" value="1"/>
</dbReference>
<dbReference type="EMBL" id="UOEW01000040">
    <property type="protein sequence ID" value="VAW33627.1"/>
    <property type="molecule type" value="Genomic_DNA"/>
</dbReference>
<proteinExistence type="predicted"/>
<dbReference type="Pfam" id="PF00144">
    <property type="entry name" value="Beta-lactamase"/>
    <property type="match status" value="1"/>
</dbReference>
<dbReference type="SUPFAM" id="SSF56601">
    <property type="entry name" value="beta-lactamase/transpeptidase-like"/>
    <property type="match status" value="1"/>
</dbReference>
<dbReference type="InterPro" id="IPR001466">
    <property type="entry name" value="Beta-lactam-related"/>
</dbReference>
<protein>
    <submittedName>
        <fullName evidence="3">Beta-lactamase class C-like and penicillin binding proteins (PBPs) superfamily</fullName>
    </submittedName>
</protein>
<evidence type="ECO:0000259" key="2">
    <source>
        <dbReference type="Pfam" id="PF13026"/>
    </source>
</evidence>
<evidence type="ECO:0000259" key="1">
    <source>
        <dbReference type="Pfam" id="PF00144"/>
    </source>
</evidence>
<dbReference type="PANTHER" id="PTHR46825">
    <property type="entry name" value="D-ALANYL-D-ALANINE-CARBOXYPEPTIDASE/ENDOPEPTIDASE AMPH"/>
    <property type="match status" value="1"/>
</dbReference>
<dbReference type="InterPro" id="IPR012338">
    <property type="entry name" value="Beta-lactam/transpept-like"/>
</dbReference>
<evidence type="ECO:0000313" key="3">
    <source>
        <dbReference type="EMBL" id="VAW33627.1"/>
    </source>
</evidence>